<evidence type="ECO:0000256" key="1">
    <source>
        <dbReference type="ARBA" id="ARBA00001933"/>
    </source>
</evidence>
<dbReference type="PANTHER" id="PTHR46383:SF4">
    <property type="entry name" value="AMINOTRANSFERASE"/>
    <property type="match status" value="1"/>
</dbReference>
<dbReference type="InterPro" id="IPR015422">
    <property type="entry name" value="PyrdxlP-dep_Trfase_small"/>
</dbReference>
<dbReference type="GO" id="GO:0006520">
    <property type="term" value="P:amino acid metabolic process"/>
    <property type="evidence" value="ECO:0007669"/>
    <property type="project" value="InterPro"/>
</dbReference>
<dbReference type="CDD" id="cd00609">
    <property type="entry name" value="AAT_like"/>
    <property type="match status" value="1"/>
</dbReference>
<reference evidence="8 9" key="1">
    <citation type="journal article" date="2015" name="Genome Announc.">
        <title>Expanding the biotechnology potential of lactobacilli through comparative genomics of 213 strains and associated genera.</title>
        <authorList>
            <person name="Sun Z."/>
            <person name="Harris H.M."/>
            <person name="McCann A."/>
            <person name="Guo C."/>
            <person name="Argimon S."/>
            <person name="Zhang W."/>
            <person name="Yang X."/>
            <person name="Jeffery I.B."/>
            <person name="Cooney J.C."/>
            <person name="Kagawa T.F."/>
            <person name="Liu W."/>
            <person name="Song Y."/>
            <person name="Salvetti E."/>
            <person name="Wrobel A."/>
            <person name="Rasinkangas P."/>
            <person name="Parkhill J."/>
            <person name="Rea M.C."/>
            <person name="O'Sullivan O."/>
            <person name="Ritari J."/>
            <person name="Douillard F.P."/>
            <person name="Paul Ross R."/>
            <person name="Yang R."/>
            <person name="Briner A.E."/>
            <person name="Felis G.E."/>
            <person name="de Vos W.M."/>
            <person name="Barrangou R."/>
            <person name="Klaenhammer T.R."/>
            <person name="Caufield P.W."/>
            <person name="Cui Y."/>
            <person name="Zhang H."/>
            <person name="O'Toole P.W."/>
        </authorList>
    </citation>
    <scope>NUCLEOTIDE SEQUENCE [LARGE SCALE GENOMIC DNA]</scope>
    <source>
        <strain evidence="8 9">DSM 19971</strain>
    </source>
</reference>
<dbReference type="RefSeq" id="WP_057738403.1">
    <property type="nucleotide sequence ID" value="NZ_AZEG01000030.1"/>
</dbReference>
<dbReference type="EC" id="2.6.1.-" evidence="6"/>
<keyword evidence="4 6" id="KW-0808">Transferase</keyword>
<dbReference type="PROSITE" id="PS00105">
    <property type="entry name" value="AA_TRANSFER_CLASS_1"/>
    <property type="match status" value="1"/>
</dbReference>
<dbReference type="AlphaFoldDB" id="A0A0R1PZW7"/>
<protein>
    <recommendedName>
        <fullName evidence="6">Aminotransferase</fullName>
        <ecNumber evidence="6">2.6.1.-</ecNumber>
    </recommendedName>
</protein>
<dbReference type="STRING" id="1423812.FD20_GL001465"/>
<gene>
    <name evidence="8" type="ORF">FD20_GL001465</name>
</gene>
<evidence type="ECO:0000256" key="4">
    <source>
        <dbReference type="ARBA" id="ARBA00022679"/>
    </source>
</evidence>
<evidence type="ECO:0000256" key="5">
    <source>
        <dbReference type="ARBA" id="ARBA00022898"/>
    </source>
</evidence>
<organism evidence="8 9">
    <name type="scientific">Liquorilactobacillus uvarum DSM 19971</name>
    <dbReference type="NCBI Taxonomy" id="1423812"/>
    <lineage>
        <taxon>Bacteria</taxon>
        <taxon>Bacillati</taxon>
        <taxon>Bacillota</taxon>
        <taxon>Bacilli</taxon>
        <taxon>Lactobacillales</taxon>
        <taxon>Lactobacillaceae</taxon>
        <taxon>Liquorilactobacillus</taxon>
    </lineage>
</organism>
<dbReference type="InterPro" id="IPR015421">
    <property type="entry name" value="PyrdxlP-dep_Trfase_major"/>
</dbReference>
<dbReference type="OrthoDB" id="9802328at2"/>
<dbReference type="PANTHER" id="PTHR46383">
    <property type="entry name" value="ASPARTATE AMINOTRANSFERASE"/>
    <property type="match status" value="1"/>
</dbReference>
<dbReference type="GO" id="GO:0008483">
    <property type="term" value="F:transaminase activity"/>
    <property type="evidence" value="ECO:0007669"/>
    <property type="project" value="UniProtKB-KW"/>
</dbReference>
<keyword evidence="3 6" id="KW-0032">Aminotransferase</keyword>
<dbReference type="InterPro" id="IPR004839">
    <property type="entry name" value="Aminotransferase_I/II_large"/>
</dbReference>
<dbReference type="Pfam" id="PF00155">
    <property type="entry name" value="Aminotran_1_2"/>
    <property type="match status" value="1"/>
</dbReference>
<keyword evidence="9" id="KW-1185">Reference proteome</keyword>
<evidence type="ECO:0000313" key="8">
    <source>
        <dbReference type="EMBL" id="KRL36036.1"/>
    </source>
</evidence>
<dbReference type="GO" id="GO:0030170">
    <property type="term" value="F:pyridoxal phosphate binding"/>
    <property type="evidence" value="ECO:0007669"/>
    <property type="project" value="InterPro"/>
</dbReference>
<dbReference type="InterPro" id="IPR004838">
    <property type="entry name" value="NHTrfase_class1_PyrdxlP-BS"/>
</dbReference>
<dbReference type="EMBL" id="AZEG01000030">
    <property type="protein sequence ID" value="KRL36036.1"/>
    <property type="molecule type" value="Genomic_DNA"/>
</dbReference>
<evidence type="ECO:0000313" key="9">
    <source>
        <dbReference type="Proteomes" id="UP000051155"/>
    </source>
</evidence>
<dbReference type="PATRIC" id="fig|1423812.3.peg.1555"/>
<accession>A0A0R1PZW7</accession>
<comment type="cofactor">
    <cofactor evidence="1 6">
        <name>pyridoxal 5'-phosphate</name>
        <dbReference type="ChEBI" id="CHEBI:597326"/>
    </cofactor>
</comment>
<dbReference type="Gene3D" id="3.40.640.10">
    <property type="entry name" value="Type I PLP-dependent aspartate aminotransferase-like (Major domain)"/>
    <property type="match status" value="1"/>
</dbReference>
<sequence length="390" mass="42866">MKNINKYVEEAQQSGIRHISDFVDDTSDVIQLTVGEIDLPTPEKTKLAGINAIKKNFTKYTSNAGTLELRKVISTFVSKHYGMAYDYKNEITVTVGVSEGIDLTLRTLCNAGDEIIMASPAYPAYITSTKIAGAKPIFIDTSKTDFKLTPELLKSAITSKTKAVILNYPNNPTGTILSVDELAGLAEVIKKNDLYVITDDVYDLLVYGSIKQSPSIVTLPGMKERTVVLNGLSKSHSMTGWRIGYVLAPESISQEMFKVHQTNVGGASSISQAAAIAAMTEDSDNPAKLVPIFAKRKKFITDYLDKLNVPFVNPEGAFYIFADIHSFKMSSWDFSIWLLKTYKLAVVPGTAFSEYAEGYIRISYAADLATLKEAMSRLESALKSLKIVNE</sequence>
<evidence type="ECO:0000256" key="3">
    <source>
        <dbReference type="ARBA" id="ARBA00022576"/>
    </source>
</evidence>
<dbReference type="Gene3D" id="3.90.1150.10">
    <property type="entry name" value="Aspartate Aminotransferase, domain 1"/>
    <property type="match status" value="1"/>
</dbReference>
<comment type="similarity">
    <text evidence="2 6">Belongs to the class-I pyridoxal-phosphate-dependent aminotransferase family.</text>
</comment>
<feature type="domain" description="Aminotransferase class I/classII large" evidence="7">
    <location>
        <begin position="28"/>
        <end position="378"/>
    </location>
</feature>
<dbReference type="FunFam" id="3.40.640.10:FF:000033">
    <property type="entry name" value="Aspartate aminotransferase"/>
    <property type="match status" value="1"/>
</dbReference>
<dbReference type="InterPro" id="IPR050596">
    <property type="entry name" value="AspAT/PAT-like"/>
</dbReference>
<comment type="caution">
    <text evidence="8">The sequence shown here is derived from an EMBL/GenBank/DDBJ whole genome shotgun (WGS) entry which is preliminary data.</text>
</comment>
<evidence type="ECO:0000259" key="7">
    <source>
        <dbReference type="Pfam" id="PF00155"/>
    </source>
</evidence>
<proteinExistence type="inferred from homology"/>
<name>A0A0R1PZW7_9LACO</name>
<dbReference type="Proteomes" id="UP000051155">
    <property type="component" value="Unassembled WGS sequence"/>
</dbReference>
<keyword evidence="5" id="KW-0663">Pyridoxal phosphate</keyword>
<dbReference type="InterPro" id="IPR015424">
    <property type="entry name" value="PyrdxlP-dep_Trfase"/>
</dbReference>
<dbReference type="SUPFAM" id="SSF53383">
    <property type="entry name" value="PLP-dependent transferases"/>
    <property type="match status" value="1"/>
</dbReference>
<evidence type="ECO:0000256" key="6">
    <source>
        <dbReference type="RuleBase" id="RU000481"/>
    </source>
</evidence>
<evidence type="ECO:0000256" key="2">
    <source>
        <dbReference type="ARBA" id="ARBA00007441"/>
    </source>
</evidence>